<dbReference type="InterPro" id="IPR048469">
    <property type="entry name" value="YchJ-like_M"/>
</dbReference>
<feature type="domain" description="YchJ-like middle NTF2-like" evidence="1">
    <location>
        <begin position="28"/>
        <end position="127"/>
    </location>
</feature>
<evidence type="ECO:0000313" key="3">
    <source>
        <dbReference type="Proteomes" id="UP000198870"/>
    </source>
</evidence>
<protein>
    <submittedName>
        <fullName evidence="2">SEC-C motif-containing protein</fullName>
    </submittedName>
</protein>
<dbReference type="InterPro" id="IPR004027">
    <property type="entry name" value="SEC_C_motif"/>
</dbReference>
<dbReference type="EMBL" id="FMUX01000014">
    <property type="protein sequence ID" value="SCY62815.1"/>
    <property type="molecule type" value="Genomic_DNA"/>
</dbReference>
<evidence type="ECO:0000313" key="2">
    <source>
        <dbReference type="EMBL" id="SCY62815.1"/>
    </source>
</evidence>
<accession>A0A1G5HG30</accession>
<dbReference type="STRING" id="419481.SAMN05216233_11410"/>
<dbReference type="Gene3D" id="3.10.450.50">
    <property type="match status" value="1"/>
</dbReference>
<organism evidence="2 3">
    <name type="scientific">Desulfoluna spongiiphila</name>
    <dbReference type="NCBI Taxonomy" id="419481"/>
    <lineage>
        <taxon>Bacteria</taxon>
        <taxon>Pseudomonadati</taxon>
        <taxon>Thermodesulfobacteriota</taxon>
        <taxon>Desulfobacteria</taxon>
        <taxon>Desulfobacterales</taxon>
        <taxon>Desulfolunaceae</taxon>
        <taxon>Desulfoluna</taxon>
    </lineage>
</organism>
<dbReference type="Pfam" id="PF17775">
    <property type="entry name" value="YchJ_M-like"/>
    <property type="match status" value="1"/>
</dbReference>
<dbReference type="SUPFAM" id="SSF103642">
    <property type="entry name" value="Sec-C motif"/>
    <property type="match status" value="1"/>
</dbReference>
<dbReference type="OrthoDB" id="21421at2"/>
<gene>
    <name evidence="2" type="ORF">SAMN05216233_11410</name>
</gene>
<name>A0A1G5HG30_9BACT</name>
<dbReference type="Proteomes" id="UP000198870">
    <property type="component" value="Unassembled WGS sequence"/>
</dbReference>
<dbReference type="NCBIfam" id="NF002486">
    <property type="entry name" value="PRK01752.1"/>
    <property type="match status" value="1"/>
</dbReference>
<evidence type="ECO:0000259" key="1">
    <source>
        <dbReference type="Pfam" id="PF17775"/>
    </source>
</evidence>
<sequence length="161" mass="18025">MDTCPCGLDAAYDTCCGPIIRGEKAAETAEQLMRARYTAYAKVETDFLKESIRPDKRHTHDERQTKNWAAKSEWFNLEVVRTEKGGVDDDTGRVEFIANYAIKGEKARHHELATFVKLDGSWYFDDGVGVVPETMVRQGPKVGRNDPCPCGSGKKFKKCCG</sequence>
<reference evidence="2 3" key="1">
    <citation type="submission" date="2016-10" db="EMBL/GenBank/DDBJ databases">
        <authorList>
            <person name="de Groot N.N."/>
        </authorList>
    </citation>
    <scope>NUCLEOTIDE SEQUENCE [LARGE SCALE GENOMIC DNA]</scope>
    <source>
        <strain evidence="2 3">AA1</strain>
    </source>
</reference>
<proteinExistence type="predicted"/>
<dbReference type="PANTHER" id="PTHR33747:SF1">
    <property type="entry name" value="ADENYLATE CYCLASE-ASSOCIATED CAP C-TERMINAL DOMAIN-CONTAINING PROTEIN"/>
    <property type="match status" value="1"/>
</dbReference>
<dbReference type="Pfam" id="PF02810">
    <property type="entry name" value="SEC-C"/>
    <property type="match status" value="1"/>
</dbReference>
<keyword evidence="3" id="KW-1185">Reference proteome</keyword>
<dbReference type="PANTHER" id="PTHR33747">
    <property type="entry name" value="UPF0225 PROTEIN SCO1677"/>
    <property type="match status" value="1"/>
</dbReference>
<dbReference type="InterPro" id="IPR032710">
    <property type="entry name" value="NTF2-like_dom_sf"/>
</dbReference>
<dbReference type="AlphaFoldDB" id="A0A1G5HG30"/>
<dbReference type="SUPFAM" id="SSF54427">
    <property type="entry name" value="NTF2-like"/>
    <property type="match status" value="1"/>
</dbReference>
<dbReference type="RefSeq" id="WP_092212408.1">
    <property type="nucleotide sequence ID" value="NZ_FMUX01000014.1"/>
</dbReference>